<dbReference type="EMBL" id="JAAFGS010000001">
    <property type="protein sequence ID" value="NGZ74752.1"/>
    <property type="molecule type" value="Genomic_DNA"/>
</dbReference>
<dbReference type="Gene3D" id="3.30.450.40">
    <property type="match status" value="1"/>
</dbReference>
<dbReference type="PANTHER" id="PTHR44757">
    <property type="entry name" value="DIGUANYLATE CYCLASE DGCP"/>
    <property type="match status" value="1"/>
</dbReference>
<dbReference type="PROSITE" id="PS50887">
    <property type="entry name" value="GGDEF"/>
    <property type="match status" value="1"/>
</dbReference>
<dbReference type="Proteomes" id="UP000800303">
    <property type="component" value="Unassembled WGS sequence"/>
</dbReference>
<dbReference type="InterPro" id="IPR000160">
    <property type="entry name" value="GGDEF_dom"/>
</dbReference>
<feature type="domain" description="GGDEF" evidence="1">
    <location>
        <begin position="181"/>
        <end position="308"/>
    </location>
</feature>
<dbReference type="SUPFAM" id="SSF55073">
    <property type="entry name" value="Nucleotide cyclase"/>
    <property type="match status" value="1"/>
</dbReference>
<reference evidence="2 3" key="1">
    <citation type="submission" date="2020-01" db="EMBL/GenBank/DDBJ databases">
        <title>Polyphasic characterisation and genomic insights into a novel alkali tolerant bacterium VR-M41.</title>
        <authorList>
            <person name="Vemuluri V.R."/>
        </authorList>
    </citation>
    <scope>NUCLEOTIDE SEQUENCE [LARGE SCALE GENOMIC DNA]</scope>
    <source>
        <strain evidence="2 3">VR-M41</strain>
    </source>
</reference>
<dbReference type="InterPro" id="IPR003018">
    <property type="entry name" value="GAF"/>
</dbReference>
<dbReference type="RefSeq" id="WP_166272988.1">
    <property type="nucleotide sequence ID" value="NZ_JAAFGS010000001.1"/>
</dbReference>
<sequence>MIIQDIASREPFKAASHNVIEVLRRSVDVDSLFIAVNDKVENFILTAVNKREQLIEAGTSLPFEETYCKLVCGGGKMATVIPDTKRDRLTAALDVTGKLGRSSFVGVPLLLGNGEAFGTICALDKRARIFTTQELELFQSMAELLSHVLTIEYDRYKDTITDAFNRKFLEAIQRSHDMTRHRLSALYVDLNGFKDINLNYGHAYGDGLLAKSARILIKLCGENAALIRLQADQFVALIPETHPIRVTEQAQAALTALGKIQLPCGGYLTASIGAALSDPWTASINDLIHCADTKMLSVKSRSGHGIAY</sequence>
<dbReference type="CDD" id="cd01949">
    <property type="entry name" value="GGDEF"/>
    <property type="match status" value="1"/>
</dbReference>
<keyword evidence="3" id="KW-1185">Reference proteome</keyword>
<dbReference type="PANTHER" id="PTHR44757:SF2">
    <property type="entry name" value="BIOFILM ARCHITECTURE MAINTENANCE PROTEIN MBAA"/>
    <property type="match status" value="1"/>
</dbReference>
<dbReference type="InterPro" id="IPR029016">
    <property type="entry name" value="GAF-like_dom_sf"/>
</dbReference>
<name>A0ABX0F198_9BACL</name>
<accession>A0ABX0F198</accession>
<comment type="caution">
    <text evidence="2">The sequence shown here is derived from an EMBL/GenBank/DDBJ whole genome shotgun (WGS) entry which is preliminary data.</text>
</comment>
<dbReference type="Pfam" id="PF01590">
    <property type="entry name" value="GAF"/>
    <property type="match status" value="1"/>
</dbReference>
<dbReference type="Pfam" id="PF00990">
    <property type="entry name" value="GGDEF"/>
    <property type="match status" value="1"/>
</dbReference>
<organism evidence="2 3">
    <name type="scientific">Saccharibacillus alkalitolerans</name>
    <dbReference type="NCBI Taxonomy" id="2705290"/>
    <lineage>
        <taxon>Bacteria</taxon>
        <taxon>Bacillati</taxon>
        <taxon>Bacillota</taxon>
        <taxon>Bacilli</taxon>
        <taxon>Bacillales</taxon>
        <taxon>Paenibacillaceae</taxon>
        <taxon>Saccharibacillus</taxon>
    </lineage>
</organism>
<evidence type="ECO:0000313" key="2">
    <source>
        <dbReference type="EMBL" id="NGZ74752.1"/>
    </source>
</evidence>
<proteinExistence type="predicted"/>
<protein>
    <submittedName>
        <fullName evidence="2">Sensor domain-containing diguanylate cyclase</fullName>
    </submittedName>
</protein>
<dbReference type="Gene3D" id="3.30.70.270">
    <property type="match status" value="1"/>
</dbReference>
<dbReference type="InterPro" id="IPR029787">
    <property type="entry name" value="Nucleotide_cyclase"/>
</dbReference>
<dbReference type="InterPro" id="IPR043128">
    <property type="entry name" value="Rev_trsase/Diguanyl_cyclase"/>
</dbReference>
<evidence type="ECO:0000259" key="1">
    <source>
        <dbReference type="PROSITE" id="PS50887"/>
    </source>
</evidence>
<dbReference type="SUPFAM" id="SSF55781">
    <property type="entry name" value="GAF domain-like"/>
    <property type="match status" value="1"/>
</dbReference>
<dbReference type="SMART" id="SM00267">
    <property type="entry name" value="GGDEF"/>
    <property type="match status" value="1"/>
</dbReference>
<evidence type="ECO:0000313" key="3">
    <source>
        <dbReference type="Proteomes" id="UP000800303"/>
    </source>
</evidence>
<dbReference type="NCBIfam" id="TIGR00254">
    <property type="entry name" value="GGDEF"/>
    <property type="match status" value="1"/>
</dbReference>
<dbReference type="InterPro" id="IPR052155">
    <property type="entry name" value="Biofilm_reg_signaling"/>
</dbReference>
<dbReference type="SMART" id="SM00065">
    <property type="entry name" value="GAF"/>
    <property type="match status" value="1"/>
</dbReference>
<gene>
    <name evidence="2" type="ORF">GYN08_05425</name>
</gene>